<feature type="transmembrane region" description="Helical" evidence="8">
    <location>
        <begin position="285"/>
        <end position="308"/>
    </location>
</feature>
<evidence type="ECO:0000256" key="5">
    <source>
        <dbReference type="ARBA" id="ARBA00022989"/>
    </source>
</evidence>
<dbReference type="InterPro" id="IPR026030">
    <property type="entry name" value="Pur-cyt_permease_Fcy2/21/22"/>
</dbReference>
<accession>A0A326UID3</accession>
<dbReference type="Gene3D" id="1.10.4160.10">
    <property type="entry name" value="Hydantoin permease"/>
    <property type="match status" value="1"/>
</dbReference>
<feature type="transmembrane region" description="Helical" evidence="8">
    <location>
        <begin position="213"/>
        <end position="231"/>
    </location>
</feature>
<evidence type="ECO:0000313" key="9">
    <source>
        <dbReference type="EMBL" id="PZW28019.1"/>
    </source>
</evidence>
<evidence type="ECO:0000256" key="3">
    <source>
        <dbReference type="ARBA" id="ARBA00022448"/>
    </source>
</evidence>
<evidence type="ECO:0000256" key="6">
    <source>
        <dbReference type="ARBA" id="ARBA00023136"/>
    </source>
</evidence>
<feature type="transmembrane region" description="Helical" evidence="8">
    <location>
        <begin position="71"/>
        <end position="90"/>
    </location>
</feature>
<feature type="transmembrane region" description="Helical" evidence="8">
    <location>
        <begin position="394"/>
        <end position="415"/>
    </location>
</feature>
<proteinExistence type="inferred from homology"/>
<comment type="subcellular location">
    <subcellularLocation>
        <location evidence="1">Membrane</location>
        <topology evidence="1">Multi-pass membrane protein</topology>
    </subcellularLocation>
</comment>
<dbReference type="AlphaFoldDB" id="A0A326UID3"/>
<dbReference type="EMBL" id="QKUF01000011">
    <property type="protein sequence ID" value="PZW28019.1"/>
    <property type="molecule type" value="Genomic_DNA"/>
</dbReference>
<dbReference type="PANTHER" id="PTHR31806:SF1">
    <property type="entry name" value="PURINE-CYTOSINE PERMEASE FCY2-RELATED"/>
    <property type="match status" value="1"/>
</dbReference>
<dbReference type="GO" id="GO:0005886">
    <property type="term" value="C:plasma membrane"/>
    <property type="evidence" value="ECO:0007669"/>
    <property type="project" value="TreeGrafter"/>
</dbReference>
<evidence type="ECO:0000256" key="1">
    <source>
        <dbReference type="ARBA" id="ARBA00004141"/>
    </source>
</evidence>
<dbReference type="PIRSF" id="PIRSF002744">
    <property type="entry name" value="Pur-cyt_permease"/>
    <property type="match status" value="1"/>
</dbReference>
<feature type="transmembrane region" description="Helical" evidence="8">
    <location>
        <begin position="368"/>
        <end position="388"/>
    </location>
</feature>
<dbReference type="Pfam" id="PF02133">
    <property type="entry name" value="Transp_cyt_pur"/>
    <property type="match status" value="1"/>
</dbReference>
<name>A0A326UID3_THEHA</name>
<feature type="transmembrane region" description="Helical" evidence="8">
    <location>
        <begin position="436"/>
        <end position="461"/>
    </location>
</feature>
<feature type="transmembrane region" description="Helical" evidence="8">
    <location>
        <begin position="251"/>
        <end position="273"/>
    </location>
</feature>
<dbReference type="PANTHER" id="PTHR31806">
    <property type="entry name" value="PURINE-CYTOSINE PERMEASE FCY2-RELATED"/>
    <property type="match status" value="1"/>
</dbReference>
<feature type="transmembrane region" description="Helical" evidence="8">
    <location>
        <begin position="328"/>
        <end position="348"/>
    </location>
</feature>
<keyword evidence="5 8" id="KW-1133">Transmembrane helix</keyword>
<evidence type="ECO:0000256" key="7">
    <source>
        <dbReference type="PIRNR" id="PIRNR002744"/>
    </source>
</evidence>
<feature type="transmembrane region" description="Helical" evidence="8">
    <location>
        <begin position="148"/>
        <end position="170"/>
    </location>
</feature>
<comment type="caution">
    <text evidence="9">The sequence shown here is derived from an EMBL/GenBank/DDBJ whole genome shotgun (WGS) entry which is preliminary data.</text>
</comment>
<organism evidence="9 10">
    <name type="scientific">Thermosporothrix hazakensis</name>
    <dbReference type="NCBI Taxonomy" id="644383"/>
    <lineage>
        <taxon>Bacteria</taxon>
        <taxon>Bacillati</taxon>
        <taxon>Chloroflexota</taxon>
        <taxon>Ktedonobacteria</taxon>
        <taxon>Ktedonobacterales</taxon>
        <taxon>Thermosporotrichaceae</taxon>
        <taxon>Thermosporothrix</taxon>
    </lineage>
</organism>
<gene>
    <name evidence="9" type="ORF">EI42_03397</name>
</gene>
<sequence>MQGNGGNSRTYPFQRLLSFQHTDFLYTSFLWKVILMSQEEKQPQENRAWTIESHGIEPIGDEERHGNPSEVFWIWFAANVGILGVTYGGMLAANGLNLWQSILVAFLAPVVSFAVVGVLSIAGIWSGAPMLTLSRAMFGPRGNIGPALTSWISLVGWETVIVITSSYALLELFKIVGLPVNPVTTIISLIIVAAIVIMLGLWGHATLVQVQKIATWVFGILTLIIVVFLLFQTDWQKVLSTPPGPWDTGLITSFIVIMASTGFGWINSGADYTRYMPRKTSGSAITFWSVFGGTLPLLVLMIVGVLLASKAPNLANGSPVDLIGLLPSWMAVPYLITAIGGMIPAAALDIYSSGLNLLAVGIKIKRYYAVLIDGILMVAGAFYVMLIANDFQGPFISFVSLLAAGLTTWAAIVLVDMISRRRYDTRSLVDTTPKSAYYFTGGFYLPACIAWVVGVVIAFLFTKSSFFTGPFAIGIFESTNLGYMLGAVVSAVLYAMLKLTFPIKASVPEEAVS</sequence>
<comment type="similarity">
    <text evidence="2 7">Belongs to the purine-cytosine permease (2.A.39) family.</text>
</comment>
<feature type="transmembrane region" description="Helical" evidence="8">
    <location>
        <begin position="102"/>
        <end position="127"/>
    </location>
</feature>
<keyword evidence="4 8" id="KW-0812">Transmembrane</keyword>
<evidence type="ECO:0000256" key="4">
    <source>
        <dbReference type="ARBA" id="ARBA00022692"/>
    </source>
</evidence>
<evidence type="ECO:0000256" key="2">
    <source>
        <dbReference type="ARBA" id="ARBA00008974"/>
    </source>
</evidence>
<dbReference type="Proteomes" id="UP000248806">
    <property type="component" value="Unassembled WGS sequence"/>
</dbReference>
<dbReference type="InterPro" id="IPR001248">
    <property type="entry name" value="Pur-cyt_permease"/>
</dbReference>
<keyword evidence="10" id="KW-1185">Reference proteome</keyword>
<feature type="transmembrane region" description="Helical" evidence="8">
    <location>
        <begin position="182"/>
        <end position="201"/>
    </location>
</feature>
<dbReference type="GO" id="GO:0022857">
    <property type="term" value="F:transmembrane transporter activity"/>
    <property type="evidence" value="ECO:0007669"/>
    <property type="project" value="InterPro"/>
</dbReference>
<evidence type="ECO:0000256" key="8">
    <source>
        <dbReference type="SAM" id="Phobius"/>
    </source>
</evidence>
<evidence type="ECO:0000313" key="10">
    <source>
        <dbReference type="Proteomes" id="UP000248806"/>
    </source>
</evidence>
<keyword evidence="6 7" id="KW-0472">Membrane</keyword>
<protein>
    <submittedName>
        <fullName evidence="9">Purine-cytosine permease-like protein</fullName>
    </submittedName>
</protein>
<keyword evidence="3 7" id="KW-0813">Transport</keyword>
<feature type="transmembrane region" description="Helical" evidence="8">
    <location>
        <begin position="481"/>
        <end position="497"/>
    </location>
</feature>
<reference evidence="9 10" key="1">
    <citation type="submission" date="2018-06" db="EMBL/GenBank/DDBJ databases">
        <title>Genomic Encyclopedia of Archaeal and Bacterial Type Strains, Phase II (KMG-II): from individual species to whole genera.</title>
        <authorList>
            <person name="Goeker M."/>
        </authorList>
    </citation>
    <scope>NUCLEOTIDE SEQUENCE [LARGE SCALE GENOMIC DNA]</scope>
    <source>
        <strain evidence="9 10">ATCC BAA-1881</strain>
    </source>
</reference>